<sequence>MITRRFRKPYRIRKKKSILRNRFFWLGIIIIIIAGAIFYFLFFSKTFQIKQTIVTGEEKVSEESLKLLIEKRLENRILFFKTRSLFLVNLNGIKDDILDNFPQIAEVKVSQSFPDTINIIVVERLDLAIWCQTEHCFLLDRKGIIFDLVRNDISTESEKVPGEIVLTKIIDRRDISSFNLGDQIIEEDVLVSILDIKKHIKGNLEIEIEEFVILNPGRLNVKTAEGWEIYFDLQKDISWQLTKLNLVLKEEIPPEERGNLDYIELRFTRVYYKYKAGD</sequence>
<dbReference type="Gene3D" id="3.10.20.310">
    <property type="entry name" value="membrane protein fhac"/>
    <property type="match status" value="1"/>
</dbReference>
<evidence type="ECO:0000256" key="4">
    <source>
        <dbReference type="ARBA" id="ARBA00022692"/>
    </source>
</evidence>
<dbReference type="AlphaFoldDB" id="A0A0F9XTJ4"/>
<keyword evidence="2" id="KW-1003">Cell membrane</keyword>
<reference evidence="10" key="1">
    <citation type="journal article" date="2015" name="Nature">
        <title>Complex archaea that bridge the gap between prokaryotes and eukaryotes.</title>
        <authorList>
            <person name="Spang A."/>
            <person name="Saw J.H."/>
            <person name="Jorgensen S.L."/>
            <person name="Zaremba-Niedzwiedzka K."/>
            <person name="Martijn J."/>
            <person name="Lind A.E."/>
            <person name="van Eijk R."/>
            <person name="Schleper C."/>
            <person name="Guy L."/>
            <person name="Ettema T.J."/>
        </authorList>
    </citation>
    <scope>NUCLEOTIDE SEQUENCE</scope>
</reference>
<evidence type="ECO:0000256" key="7">
    <source>
        <dbReference type="ARBA" id="ARBA00023306"/>
    </source>
</evidence>
<dbReference type="PROSITE" id="PS51779">
    <property type="entry name" value="POTRA"/>
    <property type="match status" value="1"/>
</dbReference>
<keyword evidence="5 8" id="KW-1133">Transmembrane helix</keyword>
<evidence type="ECO:0000256" key="6">
    <source>
        <dbReference type="ARBA" id="ARBA00023136"/>
    </source>
</evidence>
<protein>
    <recommendedName>
        <fullName evidence="9">POTRA domain-containing protein</fullName>
    </recommendedName>
</protein>
<dbReference type="InterPro" id="IPR013685">
    <property type="entry name" value="POTRA_FtsQ_type"/>
</dbReference>
<feature type="domain" description="POTRA" evidence="9">
    <location>
        <begin position="47"/>
        <end position="124"/>
    </location>
</feature>
<dbReference type="GO" id="GO:0005886">
    <property type="term" value="C:plasma membrane"/>
    <property type="evidence" value="ECO:0007669"/>
    <property type="project" value="TreeGrafter"/>
</dbReference>
<evidence type="ECO:0000313" key="10">
    <source>
        <dbReference type="EMBL" id="KKO02797.1"/>
    </source>
</evidence>
<dbReference type="InterPro" id="IPR005548">
    <property type="entry name" value="Cell_div_FtsQ/DivIB_C"/>
</dbReference>
<accession>A0A0F9XTJ4</accession>
<keyword evidence="6 8" id="KW-0472">Membrane</keyword>
<dbReference type="InterPro" id="IPR034746">
    <property type="entry name" value="POTRA"/>
</dbReference>
<dbReference type="GO" id="GO:0051301">
    <property type="term" value="P:cell division"/>
    <property type="evidence" value="ECO:0007669"/>
    <property type="project" value="UniProtKB-KW"/>
</dbReference>
<organism evidence="10">
    <name type="scientific">marine sediment metagenome</name>
    <dbReference type="NCBI Taxonomy" id="412755"/>
    <lineage>
        <taxon>unclassified sequences</taxon>
        <taxon>metagenomes</taxon>
        <taxon>ecological metagenomes</taxon>
    </lineage>
</organism>
<keyword evidence="3" id="KW-0132">Cell division</keyword>
<dbReference type="Pfam" id="PF08478">
    <property type="entry name" value="POTRA_1"/>
    <property type="match status" value="1"/>
</dbReference>
<feature type="transmembrane region" description="Helical" evidence="8">
    <location>
        <begin position="21"/>
        <end position="42"/>
    </location>
</feature>
<keyword evidence="4 8" id="KW-0812">Transmembrane</keyword>
<evidence type="ECO:0000256" key="3">
    <source>
        <dbReference type="ARBA" id="ARBA00022618"/>
    </source>
</evidence>
<evidence type="ECO:0000256" key="1">
    <source>
        <dbReference type="ARBA" id="ARBA00004370"/>
    </source>
</evidence>
<dbReference type="PANTHER" id="PTHR37820:SF1">
    <property type="entry name" value="CELL DIVISION PROTEIN FTSQ"/>
    <property type="match status" value="1"/>
</dbReference>
<comment type="caution">
    <text evidence="10">The sequence shown here is derived from an EMBL/GenBank/DDBJ whole genome shotgun (WGS) entry which is preliminary data.</text>
</comment>
<proteinExistence type="predicted"/>
<gene>
    <name evidence="10" type="ORF">LCGC14_0102470</name>
</gene>
<evidence type="ECO:0000256" key="5">
    <source>
        <dbReference type="ARBA" id="ARBA00022989"/>
    </source>
</evidence>
<dbReference type="EMBL" id="LAZR01000029">
    <property type="protein sequence ID" value="KKO02797.1"/>
    <property type="molecule type" value="Genomic_DNA"/>
</dbReference>
<keyword evidence="7" id="KW-0131">Cell cycle</keyword>
<evidence type="ECO:0000256" key="8">
    <source>
        <dbReference type="SAM" id="Phobius"/>
    </source>
</evidence>
<dbReference type="PANTHER" id="PTHR37820">
    <property type="entry name" value="CELL DIVISION PROTEIN DIVIB"/>
    <property type="match status" value="1"/>
</dbReference>
<dbReference type="InterPro" id="IPR050487">
    <property type="entry name" value="FtsQ_DivIB"/>
</dbReference>
<evidence type="ECO:0000259" key="9">
    <source>
        <dbReference type="PROSITE" id="PS51779"/>
    </source>
</evidence>
<name>A0A0F9XTJ4_9ZZZZ</name>
<dbReference type="Pfam" id="PF03799">
    <property type="entry name" value="FtsQ_DivIB_C"/>
    <property type="match status" value="1"/>
</dbReference>
<evidence type="ECO:0000256" key="2">
    <source>
        <dbReference type="ARBA" id="ARBA00022475"/>
    </source>
</evidence>
<comment type="subcellular location">
    <subcellularLocation>
        <location evidence="1">Membrane</location>
    </subcellularLocation>
</comment>